<sequence>MGRRDWSGLPDELLTKIGQYVSGHFDMIRFRSVCRRWRHSLPLSHTNNWHLQLQITLLKEPKPDYRIRIPLPFYESYDPELEAESSPYHTVPSSIVKTTVCIINQSSLLKLEETQQEGKFRIINPISDIPIKEFPKVLNLLDYPIMEITRGYICKISHSNVLKAVILPEYDDKVCMVLVLCDHGRLLLWRNGDEHMKEISNKFRYDDIAVYKGHFIAIDRWGTVSFVDSSSLTVIQYTPPVLSGGKKKNLVVCSEQLYVADRYFDRARTSQNPYGKWDPSVVDFKIYKLDEDWGRWIEITSLNDQILFLGKVLNFFVPIKELSGCNKGNCIHFKGDEFIGSKSHGVSVFDLADRRIGSILSFPGCSDMLCPPSWFTAN</sequence>
<reference evidence="3 5" key="1">
    <citation type="journal article" date="2012" name="Nature">
        <title>Repeated polyploidization of Gossypium genomes and the evolution of spinnable cotton fibres.</title>
        <authorList>
            <person name="Paterson A.H."/>
            <person name="Wendel J.F."/>
            <person name="Gundlach H."/>
            <person name="Guo H."/>
            <person name="Jenkins J."/>
            <person name="Jin D."/>
            <person name="Llewellyn D."/>
            <person name="Showmaker K.C."/>
            <person name="Shu S."/>
            <person name="Udall J."/>
            <person name="Yoo M.J."/>
            <person name="Byers R."/>
            <person name="Chen W."/>
            <person name="Doron-Faigenboim A."/>
            <person name="Duke M.V."/>
            <person name="Gong L."/>
            <person name="Grimwood J."/>
            <person name="Grover C."/>
            <person name="Grupp K."/>
            <person name="Hu G."/>
            <person name="Lee T.H."/>
            <person name="Li J."/>
            <person name="Lin L."/>
            <person name="Liu T."/>
            <person name="Marler B.S."/>
            <person name="Page J.T."/>
            <person name="Roberts A.W."/>
            <person name="Romanel E."/>
            <person name="Sanders W.S."/>
            <person name="Szadkowski E."/>
            <person name="Tan X."/>
            <person name="Tang H."/>
            <person name="Xu C."/>
            <person name="Wang J."/>
            <person name="Wang Z."/>
            <person name="Zhang D."/>
            <person name="Zhang L."/>
            <person name="Ashrafi H."/>
            <person name="Bedon F."/>
            <person name="Bowers J.E."/>
            <person name="Brubaker C.L."/>
            <person name="Chee P.W."/>
            <person name="Das S."/>
            <person name="Gingle A.R."/>
            <person name="Haigler C.H."/>
            <person name="Harker D."/>
            <person name="Hoffmann L.V."/>
            <person name="Hovav R."/>
            <person name="Jones D.C."/>
            <person name="Lemke C."/>
            <person name="Mansoor S."/>
            <person name="ur Rahman M."/>
            <person name="Rainville L.N."/>
            <person name="Rambani A."/>
            <person name="Reddy U.K."/>
            <person name="Rong J.K."/>
            <person name="Saranga Y."/>
            <person name="Scheffler B.E."/>
            <person name="Scheffler J.A."/>
            <person name="Stelly D.M."/>
            <person name="Triplett B.A."/>
            <person name="Van Deynze A."/>
            <person name="Vaslin M.F."/>
            <person name="Waghmare V.N."/>
            <person name="Walford S.A."/>
            <person name="Wright R.J."/>
            <person name="Zaki E.A."/>
            <person name="Zhang T."/>
            <person name="Dennis E.S."/>
            <person name="Mayer K.F."/>
            <person name="Peterson D.G."/>
            <person name="Rokhsar D.S."/>
            <person name="Wang X."/>
            <person name="Schmutz J."/>
        </authorList>
    </citation>
    <scope>NUCLEOTIDE SEQUENCE [LARGE SCALE GENOMIC DNA]</scope>
</reference>
<reference evidence="4" key="3">
    <citation type="submission" date="2020-04" db="EMBL/GenBank/DDBJ databases">
        <authorList>
            <person name="Grover C.E."/>
            <person name="Arick M.A. II"/>
            <person name="Thrash A."/>
            <person name="Conover J.L."/>
            <person name="Sanders W.S."/>
            <person name="Peterson D.G."/>
            <person name="Scheffler J.A."/>
            <person name="Scheffler B.E."/>
            <person name="Wendel J.F."/>
        </authorList>
    </citation>
    <scope>NUCLEOTIDE SEQUENCE</scope>
    <source>
        <strain evidence="4">8</strain>
        <tissue evidence="4">Leaf</tissue>
    </source>
</reference>
<dbReference type="InterPro" id="IPR036047">
    <property type="entry name" value="F-box-like_dom_sf"/>
</dbReference>
<organism evidence="3 5">
    <name type="scientific">Gossypium raimondii</name>
    <name type="common">Peruvian cotton</name>
    <name type="synonym">Gossypium klotzschianum subsp. raimondii</name>
    <dbReference type="NCBI Taxonomy" id="29730"/>
    <lineage>
        <taxon>Eukaryota</taxon>
        <taxon>Viridiplantae</taxon>
        <taxon>Streptophyta</taxon>
        <taxon>Embryophyta</taxon>
        <taxon>Tracheophyta</taxon>
        <taxon>Spermatophyta</taxon>
        <taxon>Magnoliopsida</taxon>
        <taxon>eudicotyledons</taxon>
        <taxon>Gunneridae</taxon>
        <taxon>Pentapetalae</taxon>
        <taxon>rosids</taxon>
        <taxon>malvids</taxon>
        <taxon>Malvales</taxon>
        <taxon>Malvaceae</taxon>
        <taxon>Malvoideae</taxon>
        <taxon>Gossypium</taxon>
    </lineage>
</organism>
<dbReference type="Gene3D" id="1.20.1280.50">
    <property type="match status" value="1"/>
</dbReference>
<protein>
    <submittedName>
        <fullName evidence="3">Uncharacterized protein</fullName>
    </submittedName>
</protein>
<evidence type="ECO:0000259" key="1">
    <source>
        <dbReference type="Pfam" id="PF03478"/>
    </source>
</evidence>
<feature type="domain" description="KIB1-4 beta-propeller" evidence="1">
    <location>
        <begin position="91"/>
        <end position="350"/>
    </location>
</feature>
<dbReference type="EMBL" id="CM001742">
    <property type="protein sequence ID" value="KJB17538.1"/>
    <property type="molecule type" value="Genomic_DNA"/>
</dbReference>
<dbReference type="CDD" id="cd09917">
    <property type="entry name" value="F-box_SF"/>
    <property type="match status" value="1"/>
</dbReference>
<keyword evidence="5" id="KW-1185">Reference proteome</keyword>
<dbReference type="InterPro" id="IPR051304">
    <property type="entry name" value="SCF_F-box_domain"/>
</dbReference>
<dbReference type="Proteomes" id="UP000593578">
    <property type="component" value="Unassembled WGS sequence"/>
</dbReference>
<name>A0A0D2NUE8_GOSRA</name>
<evidence type="ECO:0000313" key="5">
    <source>
        <dbReference type="Proteomes" id="UP000032304"/>
    </source>
</evidence>
<accession>A0A0D2NUE8</accession>
<gene>
    <name evidence="3" type="ORF">B456_003G004600</name>
    <name evidence="4" type="ORF">Gorai_023792</name>
</gene>
<evidence type="ECO:0000313" key="3">
    <source>
        <dbReference type="EMBL" id="KJB17538.1"/>
    </source>
</evidence>
<dbReference type="PANTHER" id="PTHR47123">
    <property type="entry name" value="F-BOX PROTEIN SKIP23"/>
    <property type="match status" value="1"/>
</dbReference>
<dbReference type="SUPFAM" id="SSF81383">
    <property type="entry name" value="F-box domain"/>
    <property type="match status" value="1"/>
</dbReference>
<dbReference type="Proteomes" id="UP000032304">
    <property type="component" value="Chromosome 3"/>
</dbReference>
<reference evidence="4 6" key="2">
    <citation type="journal article" date="2019" name="Genome Biol. Evol.">
        <title>Insights into the evolution of the New World diploid cottons (Gossypium, subgenus Houzingenia) based on genome sequencing.</title>
        <authorList>
            <person name="Grover C.E."/>
            <person name="Arick M.A. 2nd"/>
            <person name="Thrash A."/>
            <person name="Conover J.L."/>
            <person name="Sanders W.S."/>
            <person name="Peterson D.G."/>
            <person name="Frelichowski J.E."/>
            <person name="Scheffler J.A."/>
            <person name="Scheffler B.E."/>
            <person name="Wendel J.F."/>
        </authorList>
    </citation>
    <scope>NUCLEOTIDE SEQUENCE [LARGE SCALE GENOMIC DNA]</scope>
    <source>
        <strain evidence="4">8</strain>
        <tissue evidence="4">Leaf</tissue>
    </source>
</reference>
<dbReference type="Pfam" id="PF12937">
    <property type="entry name" value="F-box-like"/>
    <property type="match status" value="1"/>
</dbReference>
<dbReference type="EMBL" id="JABEZZ010000003">
    <property type="protein sequence ID" value="MBA0581617.1"/>
    <property type="molecule type" value="Genomic_DNA"/>
</dbReference>
<dbReference type="PANTHER" id="PTHR47123:SF25">
    <property type="entry name" value="F-BOX PROTEIN"/>
    <property type="match status" value="1"/>
</dbReference>
<dbReference type="Pfam" id="PF03478">
    <property type="entry name" value="Beta-prop_KIB1-4"/>
    <property type="match status" value="1"/>
</dbReference>
<dbReference type="OMA" id="YPIMEIT"/>
<dbReference type="STRING" id="29730.A0A0D2NUE8"/>
<dbReference type="AlphaFoldDB" id="A0A0D2NUE8"/>
<proteinExistence type="predicted"/>
<dbReference type="eggNOG" id="ENOG502QW71">
    <property type="taxonomic scope" value="Eukaryota"/>
</dbReference>
<evidence type="ECO:0000313" key="6">
    <source>
        <dbReference type="Proteomes" id="UP000593578"/>
    </source>
</evidence>
<evidence type="ECO:0000313" key="4">
    <source>
        <dbReference type="EMBL" id="MBA0581617.1"/>
    </source>
</evidence>
<dbReference type="InterPro" id="IPR001810">
    <property type="entry name" value="F-box_dom"/>
</dbReference>
<evidence type="ECO:0000259" key="2">
    <source>
        <dbReference type="Pfam" id="PF12937"/>
    </source>
</evidence>
<dbReference type="Gramene" id="KJB17538">
    <property type="protein sequence ID" value="KJB17538"/>
    <property type="gene ID" value="B456_003G004600"/>
</dbReference>
<dbReference type="InterPro" id="IPR005174">
    <property type="entry name" value="KIB1-4_b-propeller"/>
</dbReference>
<feature type="domain" description="F-box" evidence="2">
    <location>
        <begin position="6"/>
        <end position="39"/>
    </location>
</feature>